<accession>A0A822XNY0</accession>
<organism evidence="1 2">
    <name type="scientific">Nelumbo nucifera</name>
    <name type="common">Sacred lotus</name>
    <dbReference type="NCBI Taxonomy" id="4432"/>
    <lineage>
        <taxon>Eukaryota</taxon>
        <taxon>Viridiplantae</taxon>
        <taxon>Streptophyta</taxon>
        <taxon>Embryophyta</taxon>
        <taxon>Tracheophyta</taxon>
        <taxon>Spermatophyta</taxon>
        <taxon>Magnoliopsida</taxon>
        <taxon>Proteales</taxon>
        <taxon>Nelumbonaceae</taxon>
        <taxon>Nelumbo</taxon>
    </lineage>
</organism>
<evidence type="ECO:0000313" key="2">
    <source>
        <dbReference type="Proteomes" id="UP000607653"/>
    </source>
</evidence>
<gene>
    <name evidence="1" type="ORF">HUJ06_022089</name>
</gene>
<sequence length="99" mass="11427">MMKRARESVGEMQEIFEFQKGKRLRIEVEEENDGIEREVLKFFNCDLGQSPAKILQLRSPTSDQSCTNRYEHGSFITSSGALATLPRAKTEDDELWWGK</sequence>
<dbReference type="Proteomes" id="UP000607653">
    <property type="component" value="Unassembled WGS sequence"/>
</dbReference>
<reference evidence="1 2" key="1">
    <citation type="journal article" date="2020" name="Mol. Biol. Evol.">
        <title>Distinct Expression and Methylation Patterns for Genes with Different Fates following a Single Whole-Genome Duplication in Flowering Plants.</title>
        <authorList>
            <person name="Shi T."/>
            <person name="Rahmani R.S."/>
            <person name="Gugger P.F."/>
            <person name="Wang M."/>
            <person name="Li H."/>
            <person name="Zhang Y."/>
            <person name="Li Z."/>
            <person name="Wang Q."/>
            <person name="Van de Peer Y."/>
            <person name="Marchal K."/>
            <person name="Chen J."/>
        </authorList>
    </citation>
    <scope>NUCLEOTIDE SEQUENCE [LARGE SCALE GENOMIC DNA]</scope>
    <source>
        <tissue evidence="1">Leaf</tissue>
    </source>
</reference>
<comment type="caution">
    <text evidence="1">The sequence shown here is derived from an EMBL/GenBank/DDBJ whole genome shotgun (WGS) entry which is preliminary data.</text>
</comment>
<dbReference type="AlphaFoldDB" id="A0A822XNY0"/>
<proteinExistence type="predicted"/>
<protein>
    <submittedName>
        <fullName evidence="1">Uncharacterized protein</fullName>
    </submittedName>
</protein>
<evidence type="ECO:0000313" key="1">
    <source>
        <dbReference type="EMBL" id="DAD20626.1"/>
    </source>
</evidence>
<dbReference type="EMBL" id="DUZY01000001">
    <property type="protein sequence ID" value="DAD20626.1"/>
    <property type="molecule type" value="Genomic_DNA"/>
</dbReference>
<name>A0A822XNY0_NELNU</name>
<keyword evidence="2" id="KW-1185">Reference proteome</keyword>